<evidence type="ECO:0000256" key="1">
    <source>
        <dbReference type="ARBA" id="ARBA00004141"/>
    </source>
</evidence>
<dbReference type="InterPro" id="IPR051204">
    <property type="entry name" value="ABC_transp_perm/SBD"/>
</dbReference>
<evidence type="ECO:0000256" key="3">
    <source>
        <dbReference type="ARBA" id="ARBA00022692"/>
    </source>
</evidence>
<reference evidence="9" key="1">
    <citation type="journal article" date="2019" name="Int. J. Syst. Evol. Microbiol.">
        <title>The Global Catalogue of Microorganisms (GCM) 10K type strain sequencing project: providing services to taxonomists for standard genome sequencing and annotation.</title>
        <authorList>
            <consortium name="The Broad Institute Genomics Platform"/>
            <consortium name="The Broad Institute Genome Sequencing Center for Infectious Disease"/>
            <person name="Wu L."/>
            <person name="Ma J."/>
        </authorList>
    </citation>
    <scope>NUCLEOTIDE SEQUENCE [LARGE SCALE GENOMIC DNA]</scope>
    <source>
        <strain evidence="9">CGMCC 4.7371</strain>
    </source>
</reference>
<keyword evidence="5 6" id="KW-0472">Membrane</keyword>
<evidence type="ECO:0000313" key="9">
    <source>
        <dbReference type="Proteomes" id="UP000655410"/>
    </source>
</evidence>
<dbReference type="EMBL" id="BMNI01000002">
    <property type="protein sequence ID" value="GGO88100.1"/>
    <property type="molecule type" value="Genomic_DNA"/>
</dbReference>
<evidence type="ECO:0000256" key="6">
    <source>
        <dbReference type="RuleBase" id="RU363032"/>
    </source>
</evidence>
<organism evidence="8 9">
    <name type="scientific">Nocardioides phosphati</name>
    <dbReference type="NCBI Taxonomy" id="1867775"/>
    <lineage>
        <taxon>Bacteria</taxon>
        <taxon>Bacillati</taxon>
        <taxon>Actinomycetota</taxon>
        <taxon>Actinomycetes</taxon>
        <taxon>Propionibacteriales</taxon>
        <taxon>Nocardioidaceae</taxon>
        <taxon>Nocardioides</taxon>
    </lineage>
</organism>
<dbReference type="InterPro" id="IPR035906">
    <property type="entry name" value="MetI-like_sf"/>
</dbReference>
<feature type="transmembrane region" description="Helical" evidence="6">
    <location>
        <begin position="136"/>
        <end position="159"/>
    </location>
</feature>
<dbReference type="PANTHER" id="PTHR30177:SF4">
    <property type="entry name" value="OSMOPROTECTANT IMPORT PERMEASE PROTEIN OSMW"/>
    <property type="match status" value="1"/>
</dbReference>
<dbReference type="CDD" id="cd06261">
    <property type="entry name" value="TM_PBP2"/>
    <property type="match status" value="1"/>
</dbReference>
<keyword evidence="3 6" id="KW-0812">Transmembrane</keyword>
<dbReference type="SUPFAM" id="SSF161098">
    <property type="entry name" value="MetI-like"/>
    <property type="match status" value="1"/>
</dbReference>
<name>A0ABQ2N9S3_9ACTN</name>
<keyword evidence="4 6" id="KW-1133">Transmembrane helix</keyword>
<comment type="caution">
    <text evidence="8">The sequence shown here is derived from an EMBL/GenBank/DDBJ whole genome shotgun (WGS) entry which is preliminary data.</text>
</comment>
<feature type="domain" description="ABC transmembrane type-1" evidence="7">
    <location>
        <begin position="15"/>
        <end position="197"/>
    </location>
</feature>
<sequence length="215" mass="22797">MSWLDANLGRIGDLALTHLWLSVLPVVLGLLVAVPVGWWAQRHPRLGGVLLGSGSILYTLPSLPLLTIIPVILGTSILDPLNVVVVLSLYAVALLLRTAADAFAQLPREVVDAADATGHSTWQRALRVELPLAGPVLLAGVRVVSVSTVSLVTVGALIGVSNLGSLFTEGFQRNYTFEIVTGLVAVVLLALLLDGLWVLLGRLLLPWARTERSAA</sequence>
<dbReference type="RefSeq" id="WP_188783293.1">
    <property type="nucleotide sequence ID" value="NZ_BMNI01000002.1"/>
</dbReference>
<keyword evidence="9" id="KW-1185">Reference proteome</keyword>
<feature type="transmembrane region" description="Helical" evidence="6">
    <location>
        <begin position="179"/>
        <end position="205"/>
    </location>
</feature>
<evidence type="ECO:0000313" key="8">
    <source>
        <dbReference type="EMBL" id="GGO88100.1"/>
    </source>
</evidence>
<evidence type="ECO:0000256" key="2">
    <source>
        <dbReference type="ARBA" id="ARBA00022448"/>
    </source>
</evidence>
<dbReference type="PANTHER" id="PTHR30177">
    <property type="entry name" value="GLYCINE BETAINE/L-PROLINE TRANSPORT SYSTEM PERMEASE PROTEIN PROW"/>
    <property type="match status" value="1"/>
</dbReference>
<evidence type="ECO:0000256" key="4">
    <source>
        <dbReference type="ARBA" id="ARBA00022989"/>
    </source>
</evidence>
<dbReference type="Gene3D" id="1.10.3720.10">
    <property type="entry name" value="MetI-like"/>
    <property type="match status" value="1"/>
</dbReference>
<keyword evidence="2 6" id="KW-0813">Transport</keyword>
<accession>A0ABQ2N9S3</accession>
<gene>
    <name evidence="8" type="ORF">GCM10011584_14320</name>
</gene>
<dbReference type="Proteomes" id="UP000655410">
    <property type="component" value="Unassembled WGS sequence"/>
</dbReference>
<comment type="similarity">
    <text evidence="6">Belongs to the binding-protein-dependent transport system permease family.</text>
</comment>
<dbReference type="Pfam" id="PF00528">
    <property type="entry name" value="BPD_transp_1"/>
    <property type="match status" value="1"/>
</dbReference>
<evidence type="ECO:0000256" key="5">
    <source>
        <dbReference type="ARBA" id="ARBA00023136"/>
    </source>
</evidence>
<dbReference type="InterPro" id="IPR000515">
    <property type="entry name" value="MetI-like"/>
</dbReference>
<comment type="subcellular location">
    <subcellularLocation>
        <location evidence="6">Cell membrane</location>
        <topology evidence="6">Multi-pass membrane protein</topology>
    </subcellularLocation>
    <subcellularLocation>
        <location evidence="1">Membrane</location>
        <topology evidence="1">Multi-pass membrane protein</topology>
    </subcellularLocation>
</comment>
<evidence type="ECO:0000259" key="7">
    <source>
        <dbReference type="PROSITE" id="PS50928"/>
    </source>
</evidence>
<feature type="transmembrane region" description="Helical" evidence="6">
    <location>
        <begin position="81"/>
        <end position="100"/>
    </location>
</feature>
<dbReference type="PROSITE" id="PS50928">
    <property type="entry name" value="ABC_TM1"/>
    <property type="match status" value="1"/>
</dbReference>
<feature type="transmembrane region" description="Helical" evidence="6">
    <location>
        <begin position="20"/>
        <end position="40"/>
    </location>
</feature>
<protein>
    <submittedName>
        <fullName evidence="8">ABC transporter permease</fullName>
    </submittedName>
</protein>
<feature type="transmembrane region" description="Helical" evidence="6">
    <location>
        <begin position="47"/>
        <end position="69"/>
    </location>
</feature>
<proteinExistence type="inferred from homology"/>